<dbReference type="GO" id="GO:0030170">
    <property type="term" value="F:pyridoxal phosphate binding"/>
    <property type="evidence" value="ECO:0007669"/>
    <property type="project" value="InterPro"/>
</dbReference>
<dbReference type="Gene3D" id="3.90.1150.10">
    <property type="entry name" value="Aspartate Aminotransferase, domain 1"/>
    <property type="match status" value="1"/>
</dbReference>
<keyword evidence="5 9" id="KW-0032">Aminotransferase</keyword>
<evidence type="ECO:0000313" key="12">
    <source>
        <dbReference type="Proteomes" id="UP000229730"/>
    </source>
</evidence>
<comment type="caution">
    <text evidence="11">The sequence shown here is derived from an EMBL/GenBank/DDBJ whole genome shotgun (WGS) entry which is preliminary data.</text>
</comment>
<keyword evidence="6 9" id="KW-0808">Transferase</keyword>
<dbReference type="EMBL" id="PDEM01000023">
    <property type="protein sequence ID" value="PHZ84684.1"/>
    <property type="molecule type" value="Genomic_DNA"/>
</dbReference>
<evidence type="ECO:0000259" key="10">
    <source>
        <dbReference type="Pfam" id="PF00155"/>
    </source>
</evidence>
<comment type="similarity">
    <text evidence="3 9">Belongs to the class-II pyridoxal-phosphate-dependent aminotransferase family. Histidinol-phosphate aminotransferase subfamily.</text>
</comment>
<comment type="catalytic activity">
    <reaction evidence="8 9">
        <text>L-histidinol phosphate + 2-oxoglutarate = 3-(imidazol-4-yl)-2-oxopropyl phosphate + L-glutamate</text>
        <dbReference type="Rhea" id="RHEA:23744"/>
        <dbReference type="ChEBI" id="CHEBI:16810"/>
        <dbReference type="ChEBI" id="CHEBI:29985"/>
        <dbReference type="ChEBI" id="CHEBI:57766"/>
        <dbReference type="ChEBI" id="CHEBI:57980"/>
        <dbReference type="EC" id="2.6.1.9"/>
    </reaction>
</comment>
<proteinExistence type="inferred from homology"/>
<dbReference type="Gene3D" id="3.40.640.10">
    <property type="entry name" value="Type I PLP-dependent aspartate aminotransferase-like (Major domain)"/>
    <property type="match status" value="1"/>
</dbReference>
<evidence type="ECO:0000256" key="9">
    <source>
        <dbReference type="HAMAP-Rule" id="MF_01023"/>
    </source>
</evidence>
<dbReference type="HAMAP" id="MF_01023">
    <property type="entry name" value="HisC_aminotrans_2"/>
    <property type="match status" value="1"/>
</dbReference>
<feature type="domain" description="Aminotransferase class I/classII large" evidence="10">
    <location>
        <begin position="29"/>
        <end position="354"/>
    </location>
</feature>
<evidence type="ECO:0000256" key="3">
    <source>
        <dbReference type="ARBA" id="ARBA00007970"/>
    </source>
</evidence>
<dbReference type="Proteomes" id="UP000229730">
    <property type="component" value="Unassembled WGS sequence"/>
</dbReference>
<evidence type="ECO:0000256" key="5">
    <source>
        <dbReference type="ARBA" id="ARBA00022576"/>
    </source>
</evidence>
<keyword evidence="9" id="KW-0028">Amino-acid biosynthesis</keyword>
<dbReference type="OrthoDB" id="9809616at2"/>
<dbReference type="InterPro" id="IPR005861">
    <property type="entry name" value="HisP_aminotrans"/>
</dbReference>
<dbReference type="CDD" id="cd00609">
    <property type="entry name" value="AAT_like"/>
    <property type="match status" value="1"/>
</dbReference>
<comment type="subunit">
    <text evidence="4 9">Homodimer.</text>
</comment>
<feature type="modified residue" description="N6-(pyridoxal phosphate)lysine" evidence="9">
    <location>
        <position position="220"/>
    </location>
</feature>
<dbReference type="GO" id="GO:0004400">
    <property type="term" value="F:histidinol-phosphate transaminase activity"/>
    <property type="evidence" value="ECO:0007669"/>
    <property type="project" value="UniProtKB-UniRule"/>
</dbReference>
<keyword evidence="7 9" id="KW-0663">Pyridoxal phosphate</keyword>
<dbReference type="Pfam" id="PF00155">
    <property type="entry name" value="Aminotran_1_2"/>
    <property type="match status" value="1"/>
</dbReference>
<evidence type="ECO:0000256" key="8">
    <source>
        <dbReference type="ARBA" id="ARBA00047481"/>
    </source>
</evidence>
<evidence type="ECO:0000256" key="6">
    <source>
        <dbReference type="ARBA" id="ARBA00022679"/>
    </source>
</evidence>
<dbReference type="UniPathway" id="UPA00031">
    <property type="reaction ID" value="UER00012"/>
</dbReference>
<evidence type="ECO:0000256" key="7">
    <source>
        <dbReference type="ARBA" id="ARBA00022898"/>
    </source>
</evidence>
<accession>A0A2G4YQS4</accession>
<keyword evidence="9" id="KW-0368">Histidine biosynthesis</keyword>
<dbReference type="InterPro" id="IPR015424">
    <property type="entry name" value="PyrdxlP-dep_Trfase"/>
</dbReference>
<dbReference type="NCBIfam" id="TIGR01141">
    <property type="entry name" value="hisC"/>
    <property type="match status" value="1"/>
</dbReference>
<evidence type="ECO:0000256" key="4">
    <source>
        <dbReference type="ARBA" id="ARBA00011738"/>
    </source>
</evidence>
<protein>
    <recommendedName>
        <fullName evidence="9">Histidinol-phosphate aminotransferase</fullName>
        <ecNumber evidence="9">2.6.1.9</ecNumber>
    </recommendedName>
    <alternativeName>
        <fullName evidence="9">Imidazole acetol-phosphate transaminase</fullName>
    </alternativeName>
</protein>
<dbReference type="FunCoup" id="A0A2G4YQS4">
    <property type="interactions" value="508"/>
</dbReference>
<dbReference type="AlphaFoldDB" id="A0A2G4YQS4"/>
<dbReference type="SUPFAM" id="SSF53383">
    <property type="entry name" value="PLP-dependent transferases"/>
    <property type="match status" value="1"/>
</dbReference>
<dbReference type="InterPro" id="IPR004839">
    <property type="entry name" value="Aminotransferase_I/II_large"/>
</dbReference>
<gene>
    <name evidence="9" type="primary">hisC</name>
    <name evidence="11" type="ORF">CRD36_10370</name>
</gene>
<dbReference type="InterPro" id="IPR015422">
    <property type="entry name" value="PyrdxlP-dep_Trfase_small"/>
</dbReference>
<comment type="cofactor">
    <cofactor evidence="1 9">
        <name>pyridoxal 5'-phosphate</name>
        <dbReference type="ChEBI" id="CHEBI:597326"/>
    </cofactor>
</comment>
<dbReference type="PANTHER" id="PTHR43643">
    <property type="entry name" value="HISTIDINOL-PHOSPHATE AMINOTRANSFERASE 2"/>
    <property type="match status" value="1"/>
</dbReference>
<dbReference type="InParanoid" id="A0A2G4YQS4"/>
<evidence type="ECO:0000313" key="11">
    <source>
        <dbReference type="EMBL" id="PHZ84684.1"/>
    </source>
</evidence>
<comment type="pathway">
    <text evidence="2 9">Amino-acid biosynthesis; L-histidine biosynthesis; L-histidine from 5-phospho-alpha-D-ribose 1-diphosphate: step 7/9.</text>
</comment>
<dbReference type="GO" id="GO:0000105">
    <property type="term" value="P:L-histidine biosynthetic process"/>
    <property type="evidence" value="ECO:0007669"/>
    <property type="project" value="UniProtKB-UniRule"/>
</dbReference>
<dbReference type="InterPro" id="IPR015421">
    <property type="entry name" value="PyrdxlP-dep_Trfase_major"/>
</dbReference>
<dbReference type="InterPro" id="IPR050106">
    <property type="entry name" value="HistidinolP_aminotransfase"/>
</dbReference>
<organism evidence="11 12">
    <name type="scientific">Paremcibacter congregatus</name>
    <dbReference type="NCBI Taxonomy" id="2043170"/>
    <lineage>
        <taxon>Bacteria</taxon>
        <taxon>Pseudomonadati</taxon>
        <taxon>Pseudomonadota</taxon>
        <taxon>Alphaproteobacteria</taxon>
        <taxon>Emcibacterales</taxon>
        <taxon>Emcibacteraceae</taxon>
        <taxon>Paremcibacter</taxon>
    </lineage>
</organism>
<evidence type="ECO:0000256" key="2">
    <source>
        <dbReference type="ARBA" id="ARBA00005011"/>
    </source>
</evidence>
<keyword evidence="12" id="KW-1185">Reference proteome</keyword>
<dbReference type="RefSeq" id="WP_099472917.1">
    <property type="nucleotide sequence ID" value="NZ_CP041025.1"/>
</dbReference>
<dbReference type="PANTHER" id="PTHR43643:SF3">
    <property type="entry name" value="HISTIDINOL-PHOSPHATE AMINOTRANSFERASE"/>
    <property type="match status" value="1"/>
</dbReference>
<sequence>MTHLTARPGILKIAPYKQGASEVDGITSPIKLSSNESPLGPSPRAIAAYEKAAAELFRYPDGSQHNLIAAIAGRFDLPESKLICGNGSDELIQMLIRAYVGPEDEIIISEQAFAMCRVHALAQGATVVTAPEPDLVADVDQILALLTSRTRMVALASPNNPAGRYLTKTELHRLHENLPENILLLVDSAYADYVEAEDYDPGLMLANTTKNVVMTRTFSKLYGLSALRIGWALCHESIIDILQRIRTPFNTNAPALAAAEQAILDVAYETTVRAHNTVWLEKLSATLTDLGIEVIPSVANFILMRFPNDPAKNAESAWRFLLSKGIIPRPVGAGGPANCLRVTIGLDSENEAVIAALSEFMKR</sequence>
<reference evidence="11 12" key="1">
    <citation type="submission" date="2017-10" db="EMBL/GenBank/DDBJ databases">
        <title>Frigbacter circumglobatus gen. nov. sp. nov., isolated from sediment cultured in situ.</title>
        <authorList>
            <person name="Zhao Z."/>
        </authorList>
    </citation>
    <scope>NUCLEOTIDE SEQUENCE [LARGE SCALE GENOMIC DNA]</scope>
    <source>
        <strain evidence="11 12">ZYL</strain>
    </source>
</reference>
<dbReference type="EC" id="2.6.1.9" evidence="9"/>
<evidence type="ECO:0000256" key="1">
    <source>
        <dbReference type="ARBA" id="ARBA00001933"/>
    </source>
</evidence>
<name>A0A2G4YQS4_9PROT</name>